<dbReference type="InterPro" id="IPR001279">
    <property type="entry name" value="Metallo-B-lactamas"/>
</dbReference>
<evidence type="ECO:0000313" key="4">
    <source>
        <dbReference type="EMBL" id="GHO96677.1"/>
    </source>
</evidence>
<accession>A0A8J3N711</accession>
<feature type="domain" description="Metallo-beta-lactamase" evidence="2">
    <location>
        <begin position="13"/>
        <end position="230"/>
    </location>
</feature>
<dbReference type="PANTHER" id="PTHR11203:SF37">
    <property type="entry name" value="INTEGRATOR COMPLEX SUBUNIT 11"/>
    <property type="match status" value="1"/>
</dbReference>
<evidence type="ECO:0000313" key="5">
    <source>
        <dbReference type="Proteomes" id="UP000597444"/>
    </source>
</evidence>
<organism evidence="4 5">
    <name type="scientific">Reticulibacter mediterranei</name>
    <dbReference type="NCBI Taxonomy" id="2778369"/>
    <lineage>
        <taxon>Bacteria</taxon>
        <taxon>Bacillati</taxon>
        <taxon>Chloroflexota</taxon>
        <taxon>Ktedonobacteria</taxon>
        <taxon>Ktedonobacterales</taxon>
        <taxon>Reticulibacteraceae</taxon>
        <taxon>Reticulibacter</taxon>
    </lineage>
</organism>
<comment type="caution">
    <text evidence="4">The sequence shown here is derived from an EMBL/GenBank/DDBJ whole genome shotgun (WGS) entry which is preliminary data.</text>
</comment>
<dbReference type="InterPro" id="IPR022712">
    <property type="entry name" value="Beta_Casp"/>
</dbReference>
<dbReference type="GO" id="GO:0004521">
    <property type="term" value="F:RNA endonuclease activity"/>
    <property type="evidence" value="ECO:0007669"/>
    <property type="project" value="TreeGrafter"/>
</dbReference>
<dbReference type="Pfam" id="PF00753">
    <property type="entry name" value="Lactamase_B"/>
    <property type="match status" value="1"/>
</dbReference>
<evidence type="ECO:0008006" key="6">
    <source>
        <dbReference type="Google" id="ProtNLM"/>
    </source>
</evidence>
<evidence type="ECO:0000259" key="2">
    <source>
        <dbReference type="SMART" id="SM00849"/>
    </source>
</evidence>
<dbReference type="Gene3D" id="3.40.50.10890">
    <property type="match status" value="1"/>
</dbReference>
<proteinExistence type="predicted"/>
<dbReference type="Gene3D" id="3.60.15.10">
    <property type="entry name" value="Ribonuclease Z/Hydroxyacylglutathione hydrolase-like"/>
    <property type="match status" value="1"/>
</dbReference>
<dbReference type="InterPro" id="IPR036866">
    <property type="entry name" value="RibonucZ/Hydroxyglut_hydro"/>
</dbReference>
<keyword evidence="1" id="KW-0378">Hydrolase</keyword>
<dbReference type="EMBL" id="BNJK01000001">
    <property type="protein sequence ID" value="GHO96677.1"/>
    <property type="molecule type" value="Genomic_DNA"/>
</dbReference>
<sequence>MQVIFVGGASGVGASCLAIELANQWIIVDAGVRVERTMDPLPDLSLLEGKDIRAIFVTHAHADHIGALPLVHRAFPTVPIFASRATGLLMEVMLADAVKVMTKRAAEEMELPLYPQQLVASMLNCVRPLPVGEPFTLPMLPGVTIHASRAGHIAGAVSLSFVAPDGTLVVSGDLSLTAQRTVLGAAQPPVERCDLLVMESTYGARLHPNRQAEEGRLAQAVAEGLERGGHVLIPCFGLGRGQEILLILQDAQEKGQIPLFPIYVDGLVRRICSTYLLMPEALTPRLQRQIRKGYMPFTGQNVTFVGSDRDRDRFLAGPPACFLSSSGMLTGGPSVKYAAHLASDPRASILITGYQDEEAPGKKLLDLADQKSSTLDLNGQQVEVRCHVARYSLSGHADGHELANFASALHPRRIALVHGDDEARSALRDLLQETEVLLPKNGAALTIEKKSTIRKTDTEQVTQLPTLPIGIGEGRELTAESIEQLWHCIRQLPTMRVVTARELAVVWYGEALEETTQHIMEVLAEDYEQRYFVRQHSLDEAYRVRGQREDNPGDFLGDLPGNILLVQRSLESAKPAFCRALEPVASIRVQFPKGISERTRYPLSAALEILGPLPKEAGISNAAIAEYLDDLMKKARRLRRRLSAHELVQQCREEASYTLGDLCIMAGVSPQNLEDRLAVAKLLDKHPLLFAQQRSLLEGEGLTLYTLAPEWREALQEPEERGRPDQNWILSVIEQYLGSPPDLYRRSVDPTSGNVTLSFHFPEIAREQYAETLSAAEEETGVSISIARHTHQGELTRVAQELLPEGLTPRGLPSLYPDHSTIQFVCDGKATPEAIAAAQERFHAMTGWLLQIGEATTPAPKTFHVMQDTSHHVLPVAVPQHQAVQIAQNMLSGLPGYHRVGAEIASTTLVARFYFPAAAQRRYADLFVQLAKETGWQVRLHPSVHQEALIATARRLLPTGLTCHNTPSLYHDQSTVCLHCTGDTTLEAVREAEQRFHEETGWHLELMVPSLMEEQDKRQIPAGEAIAQASALFSTGGDLYRVGTDEVRKTLWLHFHFPETTRKRYAEQLATLEAQTGWRVNLNPDTHKKALIEMAHRVLPAGVNVDGKANVFQDGHYVRLNCSGPISTEEQEQAQQQFRAETGWSLYLVKTAEENHAADEQRMEKSKVLALVRTTLQEAEGLQHIAIEQGTIQLKFKFPDMARQSYTEQFANLEEQTGWPISLLDGVNEEALKTEVRAVLPTGKAQIERIDLAPVDKSVLVTYRGQIKASILAAAQAIFEEKTGWTLAANQSA</sequence>
<dbReference type="SUPFAM" id="SSF56281">
    <property type="entry name" value="Metallo-hydrolase/oxidoreductase"/>
    <property type="match status" value="1"/>
</dbReference>
<dbReference type="InterPro" id="IPR050698">
    <property type="entry name" value="MBL"/>
</dbReference>
<dbReference type="SMART" id="SM01027">
    <property type="entry name" value="Beta-Casp"/>
    <property type="match status" value="1"/>
</dbReference>
<reference evidence="4" key="1">
    <citation type="submission" date="2020-10" db="EMBL/GenBank/DDBJ databases">
        <title>Taxonomic study of unclassified bacteria belonging to the class Ktedonobacteria.</title>
        <authorList>
            <person name="Yabe S."/>
            <person name="Wang C.M."/>
            <person name="Zheng Y."/>
            <person name="Sakai Y."/>
            <person name="Cavaletti L."/>
            <person name="Monciardini P."/>
            <person name="Donadio S."/>
        </authorList>
    </citation>
    <scope>NUCLEOTIDE SEQUENCE</scope>
    <source>
        <strain evidence="4">ID150040</strain>
    </source>
</reference>
<protein>
    <recommendedName>
        <fullName evidence="6">MBL fold metallo-hydrolase</fullName>
    </recommendedName>
</protein>
<dbReference type="CDD" id="cd16295">
    <property type="entry name" value="TTHA0252-CPSF-like_MBL-fold"/>
    <property type="match status" value="1"/>
</dbReference>
<gene>
    <name evidence="4" type="ORF">KSF_067250</name>
</gene>
<feature type="domain" description="Beta-Casp" evidence="3">
    <location>
        <begin position="241"/>
        <end position="364"/>
    </location>
</feature>
<dbReference type="Pfam" id="PF10996">
    <property type="entry name" value="Beta-Casp"/>
    <property type="match status" value="1"/>
</dbReference>
<dbReference type="Pfam" id="PF07521">
    <property type="entry name" value="RMMBL"/>
    <property type="match status" value="1"/>
</dbReference>
<dbReference type="PANTHER" id="PTHR11203">
    <property type="entry name" value="CLEAVAGE AND POLYADENYLATION SPECIFICITY FACTOR FAMILY MEMBER"/>
    <property type="match status" value="1"/>
</dbReference>
<name>A0A8J3N711_9CHLR</name>
<dbReference type="SMART" id="SM00849">
    <property type="entry name" value="Lactamase_B"/>
    <property type="match status" value="1"/>
</dbReference>
<dbReference type="InterPro" id="IPR011108">
    <property type="entry name" value="RMMBL"/>
</dbReference>
<evidence type="ECO:0000256" key="1">
    <source>
        <dbReference type="ARBA" id="ARBA00022801"/>
    </source>
</evidence>
<evidence type="ECO:0000259" key="3">
    <source>
        <dbReference type="SMART" id="SM01027"/>
    </source>
</evidence>
<dbReference type="GO" id="GO:0016787">
    <property type="term" value="F:hydrolase activity"/>
    <property type="evidence" value="ECO:0007669"/>
    <property type="project" value="UniProtKB-KW"/>
</dbReference>
<dbReference type="Proteomes" id="UP000597444">
    <property type="component" value="Unassembled WGS sequence"/>
</dbReference>
<dbReference type="RefSeq" id="WP_220207283.1">
    <property type="nucleotide sequence ID" value="NZ_BNJK01000001.1"/>
</dbReference>
<keyword evidence="5" id="KW-1185">Reference proteome</keyword>